<evidence type="ECO:0000259" key="4">
    <source>
        <dbReference type="PROSITE" id="PS50158"/>
    </source>
</evidence>
<dbReference type="InterPro" id="IPR036875">
    <property type="entry name" value="Znf_CCHC_sf"/>
</dbReference>
<evidence type="ECO:0000313" key="5">
    <source>
        <dbReference type="EMBL" id="KNZ63177.1"/>
    </source>
</evidence>
<accession>A0A0L6VRB7</accession>
<evidence type="ECO:0000313" key="6">
    <source>
        <dbReference type="Proteomes" id="UP000037035"/>
    </source>
</evidence>
<evidence type="ECO:0000256" key="3">
    <source>
        <dbReference type="SAM" id="MobiDB-lite"/>
    </source>
</evidence>
<dbReference type="InterPro" id="IPR001878">
    <property type="entry name" value="Znf_CCHC"/>
</dbReference>
<protein>
    <recommendedName>
        <fullName evidence="4">CCHC-type domain-containing protein</fullName>
    </recommendedName>
</protein>
<sequence>MALKAGKTIEGIRQGLPVPSTSTSTPTPDPNALDLSAFQKAPSNQLSDAKQARWVQRNLCFCCGQEGHISCGCLNGGWKPQDRLQPPSSAWISELQALRSEQCSFPDPTPGCSSSYWC</sequence>
<dbReference type="VEuPathDB" id="FungiDB:VP01_1178g5"/>
<organism evidence="5 6">
    <name type="scientific">Puccinia sorghi</name>
    <dbReference type="NCBI Taxonomy" id="27349"/>
    <lineage>
        <taxon>Eukaryota</taxon>
        <taxon>Fungi</taxon>
        <taxon>Dikarya</taxon>
        <taxon>Basidiomycota</taxon>
        <taxon>Pucciniomycotina</taxon>
        <taxon>Pucciniomycetes</taxon>
        <taxon>Pucciniales</taxon>
        <taxon>Pucciniaceae</taxon>
        <taxon>Puccinia</taxon>
    </lineage>
</organism>
<feature type="region of interest" description="Disordered" evidence="3">
    <location>
        <begin position="1"/>
        <end position="32"/>
    </location>
</feature>
<evidence type="ECO:0000256" key="2">
    <source>
        <dbReference type="PROSITE-ProRule" id="PRU00047"/>
    </source>
</evidence>
<keyword evidence="2" id="KW-0479">Metal-binding</keyword>
<comment type="caution">
    <text evidence="5">The sequence shown here is derived from an EMBL/GenBank/DDBJ whole genome shotgun (WGS) entry which is preliminary data.</text>
</comment>
<dbReference type="OrthoDB" id="7480340at2759"/>
<dbReference type="GO" id="GO:0008270">
    <property type="term" value="F:zinc ion binding"/>
    <property type="evidence" value="ECO:0007669"/>
    <property type="project" value="UniProtKB-KW"/>
</dbReference>
<dbReference type="GO" id="GO:0003676">
    <property type="term" value="F:nucleic acid binding"/>
    <property type="evidence" value="ECO:0007669"/>
    <property type="project" value="InterPro"/>
</dbReference>
<dbReference type="Proteomes" id="UP000037035">
    <property type="component" value="Unassembled WGS sequence"/>
</dbReference>
<dbReference type="AlphaFoldDB" id="A0A0L6VRB7"/>
<feature type="domain" description="CCHC-type" evidence="4">
    <location>
        <begin position="60"/>
        <end position="73"/>
    </location>
</feature>
<dbReference type="SUPFAM" id="SSF57756">
    <property type="entry name" value="Retrovirus zinc finger-like domains"/>
    <property type="match status" value="1"/>
</dbReference>
<keyword evidence="2" id="KW-0862">Zinc</keyword>
<keyword evidence="2" id="KW-0863">Zinc-finger</keyword>
<reference evidence="5 6" key="1">
    <citation type="submission" date="2015-08" db="EMBL/GenBank/DDBJ databases">
        <title>Next Generation Sequencing and Analysis of the Genome of Puccinia sorghi L Schw, the Causal Agent of Maize Common Rust.</title>
        <authorList>
            <person name="Rochi L."/>
            <person name="Burguener G."/>
            <person name="Darino M."/>
            <person name="Turjanski A."/>
            <person name="Kreff E."/>
            <person name="Dieguez M.J."/>
            <person name="Sacco F."/>
        </authorList>
    </citation>
    <scope>NUCLEOTIDE SEQUENCE [LARGE SCALE GENOMIC DNA]</scope>
    <source>
        <strain evidence="5 6">RO10H11247</strain>
    </source>
</reference>
<proteinExistence type="predicted"/>
<dbReference type="PROSITE" id="PS50158">
    <property type="entry name" value="ZF_CCHC"/>
    <property type="match status" value="1"/>
</dbReference>
<keyword evidence="6" id="KW-1185">Reference proteome</keyword>
<keyword evidence="1" id="KW-0507">mRNA processing</keyword>
<dbReference type="GO" id="GO:0006397">
    <property type="term" value="P:mRNA processing"/>
    <property type="evidence" value="ECO:0007669"/>
    <property type="project" value="UniProtKB-KW"/>
</dbReference>
<name>A0A0L6VRB7_9BASI</name>
<gene>
    <name evidence="5" type="ORF">VP01_1178g5</name>
</gene>
<evidence type="ECO:0000256" key="1">
    <source>
        <dbReference type="ARBA" id="ARBA00022664"/>
    </source>
</evidence>
<dbReference type="EMBL" id="LAVV01001987">
    <property type="protein sequence ID" value="KNZ63177.1"/>
    <property type="molecule type" value="Genomic_DNA"/>
</dbReference>